<keyword evidence="3" id="KW-1185">Reference proteome</keyword>
<sequence>MRYGCMVKWGKCDEVERYVESKRENYPLVASGSLHPRSRGNKNTVNSKGRRKRSPTLHPHHYQDQDQAARVGYLRTIPTKGQR</sequence>
<feature type="compositionally biased region" description="Basic residues" evidence="1">
    <location>
        <begin position="48"/>
        <end position="60"/>
    </location>
</feature>
<protein>
    <submittedName>
        <fullName evidence="2">Uncharacterized protein</fullName>
    </submittedName>
</protein>
<feature type="region of interest" description="Disordered" evidence="1">
    <location>
        <begin position="30"/>
        <end position="69"/>
    </location>
</feature>
<evidence type="ECO:0000256" key="1">
    <source>
        <dbReference type="SAM" id="MobiDB-lite"/>
    </source>
</evidence>
<name>A0AAE1UI78_9EUCA</name>
<gene>
    <name evidence="2" type="ORF">Pmani_009157</name>
</gene>
<dbReference type="Proteomes" id="UP001292094">
    <property type="component" value="Unassembled WGS sequence"/>
</dbReference>
<reference evidence="2" key="1">
    <citation type="submission" date="2023-11" db="EMBL/GenBank/DDBJ databases">
        <title>Genome assemblies of two species of porcelain crab, Petrolisthes cinctipes and Petrolisthes manimaculis (Anomura: Porcellanidae).</title>
        <authorList>
            <person name="Angst P."/>
        </authorList>
    </citation>
    <scope>NUCLEOTIDE SEQUENCE</scope>
    <source>
        <strain evidence="2">PB745_02</strain>
        <tissue evidence="2">Gill</tissue>
    </source>
</reference>
<comment type="caution">
    <text evidence="2">The sequence shown here is derived from an EMBL/GenBank/DDBJ whole genome shotgun (WGS) entry which is preliminary data.</text>
</comment>
<proteinExistence type="predicted"/>
<accession>A0AAE1UI78</accession>
<evidence type="ECO:0000313" key="2">
    <source>
        <dbReference type="EMBL" id="KAK4319955.1"/>
    </source>
</evidence>
<organism evidence="2 3">
    <name type="scientific">Petrolisthes manimaculis</name>
    <dbReference type="NCBI Taxonomy" id="1843537"/>
    <lineage>
        <taxon>Eukaryota</taxon>
        <taxon>Metazoa</taxon>
        <taxon>Ecdysozoa</taxon>
        <taxon>Arthropoda</taxon>
        <taxon>Crustacea</taxon>
        <taxon>Multicrustacea</taxon>
        <taxon>Malacostraca</taxon>
        <taxon>Eumalacostraca</taxon>
        <taxon>Eucarida</taxon>
        <taxon>Decapoda</taxon>
        <taxon>Pleocyemata</taxon>
        <taxon>Anomura</taxon>
        <taxon>Galatheoidea</taxon>
        <taxon>Porcellanidae</taxon>
        <taxon>Petrolisthes</taxon>
    </lineage>
</organism>
<dbReference type="EMBL" id="JAWZYT010000706">
    <property type="protein sequence ID" value="KAK4319955.1"/>
    <property type="molecule type" value="Genomic_DNA"/>
</dbReference>
<evidence type="ECO:0000313" key="3">
    <source>
        <dbReference type="Proteomes" id="UP001292094"/>
    </source>
</evidence>
<dbReference type="AlphaFoldDB" id="A0AAE1UI78"/>